<sequence>MLEAAAVHVAACAGDDRARAAEAEDWVSPEALAFGVRELACRAVLALARERGQDPQTVARELLGLPAR</sequence>
<dbReference type="Proteomes" id="UP000239322">
    <property type="component" value="Unassembled WGS sequence"/>
</dbReference>
<keyword evidence="2" id="KW-1185">Reference proteome</keyword>
<comment type="caution">
    <text evidence="1">The sequence shown here is derived from an EMBL/GenBank/DDBJ whole genome shotgun (WGS) entry which is preliminary data.</text>
</comment>
<accession>A0A2S9PZU7</accession>
<gene>
    <name evidence="1" type="ORF">C6N75_06850</name>
</gene>
<dbReference type="AlphaFoldDB" id="A0A2S9PZU7"/>
<evidence type="ECO:0000313" key="2">
    <source>
        <dbReference type="Proteomes" id="UP000239322"/>
    </source>
</evidence>
<organism evidence="1 2">
    <name type="scientific">Streptomyces solincola</name>
    <dbReference type="NCBI Taxonomy" id="2100817"/>
    <lineage>
        <taxon>Bacteria</taxon>
        <taxon>Bacillati</taxon>
        <taxon>Actinomycetota</taxon>
        <taxon>Actinomycetes</taxon>
        <taxon>Kitasatosporales</taxon>
        <taxon>Streptomycetaceae</taxon>
        <taxon>Streptomyces</taxon>
    </lineage>
</organism>
<proteinExistence type="predicted"/>
<reference evidence="1 2" key="1">
    <citation type="submission" date="2018-03" db="EMBL/GenBank/DDBJ databases">
        <title>Novel Streptomyces sp. from soil.</title>
        <authorList>
            <person name="Tan G.Y.A."/>
            <person name="Lee Z.Y."/>
        </authorList>
    </citation>
    <scope>NUCLEOTIDE SEQUENCE [LARGE SCALE GENOMIC DNA]</scope>
    <source>
        <strain evidence="1 2">ST5x</strain>
    </source>
</reference>
<dbReference type="OrthoDB" id="4332105at2"/>
<evidence type="ECO:0000313" key="1">
    <source>
        <dbReference type="EMBL" id="PRH79946.1"/>
    </source>
</evidence>
<dbReference type="EMBL" id="PVLV01000093">
    <property type="protein sequence ID" value="PRH79946.1"/>
    <property type="molecule type" value="Genomic_DNA"/>
</dbReference>
<name>A0A2S9PZU7_9ACTN</name>
<protein>
    <submittedName>
        <fullName evidence="1">Uncharacterized protein</fullName>
    </submittedName>
</protein>